<accession>A0ABP7EGS8</accession>
<gene>
    <name evidence="2" type="ORF">GCM10022268_28690</name>
</gene>
<comment type="caution">
    <text evidence="2">The sequence shown here is derived from an EMBL/GenBank/DDBJ whole genome shotgun (WGS) entry which is preliminary data.</text>
</comment>
<dbReference type="PANTHER" id="PTHR34473:SF3">
    <property type="entry name" value="TRANSMEMBRANE PROTEIN-RELATED"/>
    <property type="match status" value="1"/>
</dbReference>
<evidence type="ECO:0000313" key="2">
    <source>
        <dbReference type="EMBL" id="GAA3718661.1"/>
    </source>
</evidence>
<sequence length="64" mass="7078">MVPLSRVQHIDVSQGPVERAFGVARLILHTAGTSHAVVVLPGLSRVKAEELRDSIRVRIRPEAW</sequence>
<name>A0ABP7EGS8_9SPHN</name>
<protein>
    <recommendedName>
        <fullName evidence="1">YdbS-like PH domain-containing protein</fullName>
    </recommendedName>
</protein>
<dbReference type="Proteomes" id="UP001500523">
    <property type="component" value="Unassembled WGS sequence"/>
</dbReference>
<evidence type="ECO:0000259" key="1">
    <source>
        <dbReference type="Pfam" id="PF03703"/>
    </source>
</evidence>
<dbReference type="InterPro" id="IPR005182">
    <property type="entry name" value="YdbS-like_PH"/>
</dbReference>
<dbReference type="Pfam" id="PF03703">
    <property type="entry name" value="bPH_2"/>
    <property type="match status" value="1"/>
</dbReference>
<organism evidence="2 3">
    <name type="scientific">Sphingomonas cynarae</name>
    <dbReference type="NCBI Taxonomy" id="930197"/>
    <lineage>
        <taxon>Bacteria</taxon>
        <taxon>Pseudomonadati</taxon>
        <taxon>Pseudomonadota</taxon>
        <taxon>Alphaproteobacteria</taxon>
        <taxon>Sphingomonadales</taxon>
        <taxon>Sphingomonadaceae</taxon>
        <taxon>Sphingomonas</taxon>
    </lineage>
</organism>
<feature type="domain" description="YdbS-like PH" evidence="1">
    <location>
        <begin position="2"/>
        <end position="55"/>
    </location>
</feature>
<keyword evidence="3" id="KW-1185">Reference proteome</keyword>
<dbReference type="EMBL" id="BAABBF010000007">
    <property type="protein sequence ID" value="GAA3718661.1"/>
    <property type="molecule type" value="Genomic_DNA"/>
</dbReference>
<proteinExistence type="predicted"/>
<reference evidence="3" key="1">
    <citation type="journal article" date="2019" name="Int. J. Syst. Evol. Microbiol.">
        <title>The Global Catalogue of Microorganisms (GCM) 10K type strain sequencing project: providing services to taxonomists for standard genome sequencing and annotation.</title>
        <authorList>
            <consortium name="The Broad Institute Genomics Platform"/>
            <consortium name="The Broad Institute Genome Sequencing Center for Infectious Disease"/>
            <person name="Wu L."/>
            <person name="Ma J."/>
        </authorList>
    </citation>
    <scope>NUCLEOTIDE SEQUENCE [LARGE SCALE GENOMIC DNA]</scope>
    <source>
        <strain evidence="3">JCM 17498</strain>
    </source>
</reference>
<evidence type="ECO:0000313" key="3">
    <source>
        <dbReference type="Proteomes" id="UP001500523"/>
    </source>
</evidence>
<dbReference type="PANTHER" id="PTHR34473">
    <property type="entry name" value="UPF0699 TRANSMEMBRANE PROTEIN YDBS"/>
    <property type="match status" value="1"/>
</dbReference>